<feature type="region of interest" description="Disordered" evidence="1">
    <location>
        <begin position="18"/>
        <end position="38"/>
    </location>
</feature>
<dbReference type="Gramene" id="RZC81696">
    <property type="protein sequence ID" value="RZC81696"/>
    <property type="gene ID" value="C5167_044259"/>
</dbReference>
<dbReference type="EMBL" id="CM010724">
    <property type="protein sequence ID" value="RZC81696.1"/>
    <property type="molecule type" value="Genomic_DNA"/>
</dbReference>
<evidence type="ECO:0000256" key="2">
    <source>
        <dbReference type="SAM" id="SignalP"/>
    </source>
</evidence>
<dbReference type="STRING" id="3469.A0A4Y7L902"/>
<keyword evidence="4" id="KW-1185">Reference proteome</keyword>
<reference evidence="3 4" key="1">
    <citation type="journal article" date="2018" name="Science">
        <title>The opium poppy genome and morphinan production.</title>
        <authorList>
            <person name="Guo L."/>
            <person name="Winzer T."/>
            <person name="Yang X."/>
            <person name="Li Y."/>
            <person name="Ning Z."/>
            <person name="He Z."/>
            <person name="Teodor R."/>
            <person name="Lu Y."/>
            <person name="Bowser T.A."/>
            <person name="Graham I.A."/>
            <person name="Ye K."/>
        </authorList>
    </citation>
    <scope>NUCLEOTIDE SEQUENCE [LARGE SCALE GENOMIC DNA]</scope>
    <source>
        <strain evidence="4">cv. HN1</strain>
        <tissue evidence="3">Leaves</tissue>
    </source>
</reference>
<evidence type="ECO:0000313" key="3">
    <source>
        <dbReference type="EMBL" id="RZC81696.1"/>
    </source>
</evidence>
<evidence type="ECO:0000313" key="4">
    <source>
        <dbReference type="Proteomes" id="UP000316621"/>
    </source>
</evidence>
<evidence type="ECO:0000256" key="1">
    <source>
        <dbReference type="SAM" id="MobiDB-lite"/>
    </source>
</evidence>
<name>A0A4Y7L902_PAPSO</name>
<keyword evidence="2" id="KW-0732">Signal</keyword>
<protein>
    <submittedName>
        <fullName evidence="3">Uncharacterized protein</fullName>
    </submittedName>
</protein>
<accession>A0A4Y7L902</accession>
<dbReference type="AlphaFoldDB" id="A0A4Y7L902"/>
<dbReference type="Proteomes" id="UP000316621">
    <property type="component" value="Chromosome 10"/>
</dbReference>
<organism evidence="3 4">
    <name type="scientific">Papaver somniferum</name>
    <name type="common">Opium poppy</name>
    <dbReference type="NCBI Taxonomy" id="3469"/>
    <lineage>
        <taxon>Eukaryota</taxon>
        <taxon>Viridiplantae</taxon>
        <taxon>Streptophyta</taxon>
        <taxon>Embryophyta</taxon>
        <taxon>Tracheophyta</taxon>
        <taxon>Spermatophyta</taxon>
        <taxon>Magnoliopsida</taxon>
        <taxon>Ranunculales</taxon>
        <taxon>Papaveraceae</taxon>
        <taxon>Papaveroideae</taxon>
        <taxon>Papaver</taxon>
    </lineage>
</organism>
<gene>
    <name evidence="3" type="ORF">C5167_044259</name>
</gene>
<feature type="signal peptide" evidence="2">
    <location>
        <begin position="1"/>
        <end position="17"/>
    </location>
</feature>
<feature type="compositionally biased region" description="Low complexity" evidence="1">
    <location>
        <begin position="18"/>
        <end position="30"/>
    </location>
</feature>
<feature type="chain" id="PRO_5021184730" evidence="2">
    <location>
        <begin position="18"/>
        <end position="183"/>
    </location>
</feature>
<proteinExistence type="predicted"/>
<sequence>MVVKLVVLVLIFGRSSGGRSSFSFSRGSSSAAIPSSVRPPTGQFEMIISDLARGIDHAIVNNEIPDGVHELPSLLKQVCGHNKNGILLQATSMMLMASLKFEKCIHYFFVLRPVINMHLEIYRVHSDADKEVGFGGSTGSLNRRVLKYLVVIELDIATSTNRDCKEMGMDGCNNIRNGGCCHD</sequence>